<gene>
    <name evidence="2" type="ORF">AFUS01_LOCUS22454</name>
</gene>
<reference evidence="2" key="1">
    <citation type="submission" date="2021-06" db="EMBL/GenBank/DDBJ databases">
        <authorList>
            <person name="Hodson N. C."/>
            <person name="Mongue J. A."/>
            <person name="Jaron S. K."/>
        </authorList>
    </citation>
    <scope>NUCLEOTIDE SEQUENCE</scope>
</reference>
<evidence type="ECO:0000313" key="3">
    <source>
        <dbReference type="Proteomes" id="UP000708208"/>
    </source>
</evidence>
<dbReference type="Proteomes" id="UP000708208">
    <property type="component" value="Unassembled WGS sequence"/>
</dbReference>
<comment type="caution">
    <text evidence="2">The sequence shown here is derived from an EMBL/GenBank/DDBJ whole genome shotgun (WGS) entry which is preliminary data.</text>
</comment>
<organism evidence="2 3">
    <name type="scientific">Allacma fusca</name>
    <dbReference type="NCBI Taxonomy" id="39272"/>
    <lineage>
        <taxon>Eukaryota</taxon>
        <taxon>Metazoa</taxon>
        <taxon>Ecdysozoa</taxon>
        <taxon>Arthropoda</taxon>
        <taxon>Hexapoda</taxon>
        <taxon>Collembola</taxon>
        <taxon>Symphypleona</taxon>
        <taxon>Sminthuridae</taxon>
        <taxon>Allacma</taxon>
    </lineage>
</organism>
<name>A0A8J2KCV7_9HEXA</name>
<accession>A0A8J2KCV7</accession>
<proteinExistence type="predicted"/>
<feature type="region of interest" description="Disordered" evidence="1">
    <location>
        <begin position="62"/>
        <end position="110"/>
    </location>
</feature>
<keyword evidence="3" id="KW-1185">Reference proteome</keyword>
<sequence length="184" mass="19875">LSEEGKLREEVARARTKHKKIVGPPGSETFVYEYDDEPDPPKVVIVEAQKTPKKVNVEVVYADDEEDYRSPNGGRKNNQHNPPLKISSKTDEYEYSDPVPIKTPAIQTKTQEGSVALAYAGGGYKEGEATAIAASHTIGGESESGALAAAGNGGAKAVVSLKQYPKTQTVIHTEPKVVEYVYET</sequence>
<evidence type="ECO:0000313" key="2">
    <source>
        <dbReference type="EMBL" id="CAG7734047.1"/>
    </source>
</evidence>
<evidence type="ECO:0000256" key="1">
    <source>
        <dbReference type="SAM" id="MobiDB-lite"/>
    </source>
</evidence>
<dbReference type="EMBL" id="CAJVCH010261574">
    <property type="protein sequence ID" value="CAG7734047.1"/>
    <property type="molecule type" value="Genomic_DNA"/>
</dbReference>
<protein>
    <submittedName>
        <fullName evidence="2">Uncharacterized protein</fullName>
    </submittedName>
</protein>
<dbReference type="AlphaFoldDB" id="A0A8J2KCV7"/>
<feature type="region of interest" description="Disordered" evidence="1">
    <location>
        <begin position="1"/>
        <end position="36"/>
    </location>
</feature>
<feature type="non-terminal residue" evidence="2">
    <location>
        <position position="1"/>
    </location>
</feature>
<feature type="compositionally biased region" description="Basic and acidic residues" evidence="1">
    <location>
        <begin position="1"/>
        <end position="13"/>
    </location>
</feature>